<dbReference type="PANTHER" id="PTHR43519:SF1">
    <property type="entry name" value="ATP-DEPENDENT RNA HELICASE HRPB"/>
    <property type="match status" value="1"/>
</dbReference>
<evidence type="ECO:0000259" key="4">
    <source>
        <dbReference type="SMART" id="SM00847"/>
    </source>
</evidence>
<dbReference type="InterPro" id="IPR007502">
    <property type="entry name" value="Helicase-assoc_dom"/>
</dbReference>
<evidence type="ECO:0000313" key="5">
    <source>
        <dbReference type="EMBL" id="BFO20623.1"/>
    </source>
</evidence>
<feature type="region of interest" description="Disordered" evidence="3">
    <location>
        <begin position="127"/>
        <end position="259"/>
    </location>
</feature>
<feature type="domain" description="Helicase-associated" evidence="4">
    <location>
        <begin position="35"/>
        <end position="128"/>
    </location>
</feature>
<keyword evidence="1" id="KW-0378">Hydrolase</keyword>
<feature type="compositionally biased region" description="Low complexity" evidence="3">
    <location>
        <begin position="215"/>
        <end position="240"/>
    </location>
</feature>
<proteinExistence type="predicted"/>
<feature type="compositionally biased region" description="Basic residues" evidence="3">
    <location>
        <begin position="176"/>
        <end position="187"/>
    </location>
</feature>
<reference evidence="5" key="2">
    <citation type="submission" date="2024-07" db="EMBL/GenBank/DDBJ databases">
        <title>Streptomyces haneummycinica sp. nov., a new antibiotic-producing actinobacterium isolated from marine sediment.</title>
        <authorList>
            <person name="Uemura M."/>
            <person name="Hamada M."/>
            <person name="Hirano S."/>
            <person name="Kobayashi K."/>
            <person name="Ohshiro T."/>
            <person name="Kobayashi T."/>
            <person name="Terahara T."/>
        </authorList>
    </citation>
    <scope>NUCLEOTIDE SEQUENCE</scope>
    <source>
        <strain evidence="5">KM77-8</strain>
    </source>
</reference>
<dbReference type="Gene3D" id="1.20.120.1080">
    <property type="match status" value="1"/>
</dbReference>
<dbReference type="AlphaFoldDB" id="A0AAT9HTK4"/>
<evidence type="ECO:0000256" key="3">
    <source>
        <dbReference type="SAM" id="MobiDB-lite"/>
    </source>
</evidence>
<keyword evidence="2" id="KW-0347">Helicase</keyword>
<reference evidence="5" key="1">
    <citation type="submission" date="2024-06" db="EMBL/GenBank/DDBJ databases">
        <authorList>
            <consortium name="consrtm"/>
            <person name="Uemura M."/>
            <person name="Terahara T."/>
        </authorList>
    </citation>
    <scope>NUCLEOTIDE SEQUENCE</scope>
    <source>
        <strain evidence="5">KM77-8</strain>
    </source>
</reference>
<gene>
    <name evidence="5" type="ORF">SHKM778_70110</name>
</gene>
<protein>
    <recommendedName>
        <fullName evidence="4">Helicase-associated domain-containing protein</fullName>
    </recommendedName>
</protein>
<organism evidence="5">
    <name type="scientific">Streptomyces haneummycinicus</name>
    <dbReference type="NCBI Taxonomy" id="3074435"/>
    <lineage>
        <taxon>Bacteria</taxon>
        <taxon>Bacillati</taxon>
        <taxon>Actinomycetota</taxon>
        <taxon>Actinomycetes</taxon>
        <taxon>Kitasatosporales</taxon>
        <taxon>Streptomycetaceae</taxon>
        <taxon>Streptomyces</taxon>
    </lineage>
</organism>
<evidence type="ECO:0000256" key="1">
    <source>
        <dbReference type="ARBA" id="ARBA00022801"/>
    </source>
</evidence>
<dbReference type="GO" id="GO:0004386">
    <property type="term" value="F:helicase activity"/>
    <property type="evidence" value="ECO:0007669"/>
    <property type="project" value="UniProtKB-KW"/>
</dbReference>
<evidence type="ECO:0000256" key="2">
    <source>
        <dbReference type="ARBA" id="ARBA00022806"/>
    </source>
</evidence>
<accession>A0AAT9HTK4</accession>
<keyword evidence="2" id="KW-0547">Nucleotide-binding</keyword>
<sequence length="283" mass="28839">MADLTAFALQAACWGDPDASGLALLDPPPGGAMTAARAVLTAIGAVGPDGRATERGTRLARLGLHPRLGRALLEAAPAVGPGLAAEVVALLSEEPPRDYGDDLTAALRTARRGGDAYGARWRTEVRRLRGLVPGPPGPPGESEDTSAPTRTPGRAEGSGHRRTTPPSRAHPGHTGVGHRGRRRRRGHTGVGHPGHERPQKHTHASHPGHERPQGHTHAAPGHAADDAAPTPEAPAWAGSGAPLGSGGSAAGSWAAGRGEEARVGLVVASAFPERVGRADGGRI</sequence>
<dbReference type="EMBL" id="AP035768">
    <property type="protein sequence ID" value="BFO20623.1"/>
    <property type="molecule type" value="Genomic_DNA"/>
</dbReference>
<name>A0AAT9HTK4_9ACTN</name>
<keyword evidence="2" id="KW-0067">ATP-binding</keyword>
<dbReference type="PANTHER" id="PTHR43519">
    <property type="entry name" value="ATP-DEPENDENT RNA HELICASE HRPB"/>
    <property type="match status" value="1"/>
</dbReference>
<dbReference type="GO" id="GO:0016787">
    <property type="term" value="F:hydrolase activity"/>
    <property type="evidence" value="ECO:0007669"/>
    <property type="project" value="UniProtKB-KW"/>
</dbReference>
<dbReference type="SMART" id="SM00847">
    <property type="entry name" value="HA2"/>
    <property type="match status" value="1"/>
</dbReference>